<feature type="compositionally biased region" description="Acidic residues" evidence="1">
    <location>
        <begin position="712"/>
        <end position="722"/>
    </location>
</feature>
<evidence type="ECO:0000313" key="2">
    <source>
        <dbReference type="EMBL" id="CAJ1059928.1"/>
    </source>
</evidence>
<accession>A0AAV1FFS6</accession>
<keyword evidence="3" id="KW-1185">Reference proteome</keyword>
<protein>
    <submittedName>
        <fullName evidence="2">Uncharacterized protein</fullName>
    </submittedName>
</protein>
<organism evidence="2 3">
    <name type="scientific">Xyrichtys novacula</name>
    <name type="common">Pearly razorfish</name>
    <name type="synonym">Hemipteronotus novacula</name>
    <dbReference type="NCBI Taxonomy" id="13765"/>
    <lineage>
        <taxon>Eukaryota</taxon>
        <taxon>Metazoa</taxon>
        <taxon>Chordata</taxon>
        <taxon>Craniata</taxon>
        <taxon>Vertebrata</taxon>
        <taxon>Euteleostomi</taxon>
        <taxon>Actinopterygii</taxon>
        <taxon>Neopterygii</taxon>
        <taxon>Teleostei</taxon>
        <taxon>Neoteleostei</taxon>
        <taxon>Acanthomorphata</taxon>
        <taxon>Eupercaria</taxon>
        <taxon>Labriformes</taxon>
        <taxon>Labridae</taxon>
        <taxon>Xyrichtys</taxon>
    </lineage>
</organism>
<feature type="region of interest" description="Disordered" evidence="1">
    <location>
        <begin position="679"/>
        <end position="722"/>
    </location>
</feature>
<proteinExistence type="predicted"/>
<evidence type="ECO:0000256" key="1">
    <source>
        <dbReference type="SAM" id="MobiDB-lite"/>
    </source>
</evidence>
<sequence>MDGLLDTSYDMDRVVVELKDVGGLKLYLPLLTLPPPSPQTLRPHFHLLKKHVSLAGKGTHWVTALQQAHGVCMGMLSGGYYLNLTLMPKEESSSHHLFDTQVARVYALRSIQQAREAFVARFTSLAGPDLIKETVKKNLLSNPSKLQILEPDQRFFLGLLGKAVSGVQLDDSCRWIWTVSRFGQKRHDYDPLCLDSIADSRAVEAVSIHMACTLVPKPWARLQVLWSASGMEFDNIASENTQAIIDAALPFNYNIELFLRSEEELYMPVHAAFHPDPTSLHRSWDIDGVVVELYLDTPHTHLPKVFVHPVSGCVAICGLFHAKLNKAMYGRGLEYIQHFADNLFKFGSTLPSGLWVEQVRRLQGPLPTYFKPSANFNEERLWEELENKPLLLPYAHVQGKGLMTVVHGVMGHLLQTLREVYANSKGAGGFQAAWTAFQAELGLEEMVYGRPLSRPSDQLSQILGTSSSWPKSLSHMRGFLGLEAWNVATAKVCPPPLENWTKDASTCSQIRRIFGLVEVLKAPPSVIGAELFKIALSNLFRKPPEDPPLAELQAQEKPDWYILAGAIAVDNLVGALSEAKGFVFPMALGRTTELVCSNGLDVAEDTGVWLTVLTFLLAVGLLENNKFVDCKQLNQLIKDIPLPVSRLQELLLLSKHLLLKGSTPYVLWKLHETIPVRVPPKQQGAAPAAPDPKRRRVEQEAGLSEGEGVGEVPDDPVQEQDLEPARPRYMPASTYVRWSAQELCFISLDRELSHGKAYKGYLKDCLAHMVPARQFSAFKRRRISLLSDVK</sequence>
<gene>
    <name evidence="2" type="ORF">XNOV1_A001839</name>
</gene>
<evidence type="ECO:0000313" key="3">
    <source>
        <dbReference type="Proteomes" id="UP001178508"/>
    </source>
</evidence>
<dbReference type="Proteomes" id="UP001178508">
    <property type="component" value="Chromosome 7"/>
</dbReference>
<name>A0AAV1FFS6_XYRNO</name>
<dbReference type="AlphaFoldDB" id="A0AAV1FFS6"/>
<reference evidence="2" key="1">
    <citation type="submission" date="2023-08" db="EMBL/GenBank/DDBJ databases">
        <authorList>
            <person name="Alioto T."/>
            <person name="Alioto T."/>
            <person name="Gomez Garrido J."/>
        </authorList>
    </citation>
    <scope>NUCLEOTIDE SEQUENCE</scope>
</reference>
<dbReference type="EMBL" id="OY660870">
    <property type="protein sequence ID" value="CAJ1059928.1"/>
    <property type="molecule type" value="Genomic_DNA"/>
</dbReference>
<feature type="compositionally biased region" description="Low complexity" evidence="1">
    <location>
        <begin position="679"/>
        <end position="688"/>
    </location>
</feature>